<dbReference type="InterPro" id="IPR026881">
    <property type="entry name" value="WYL_dom"/>
</dbReference>
<sequence length="333" mass="36361">MTRPTARVLALLEILQTGGTRTVAELADRLGVDERTVRRYVSHLVDLDIPVRSTRGRYGGYRLAPGYRMPPLMLTDEEALAVLLGLVAGRRAGLVTTSVAAMESAAAKLRRVLPEALGRRLDALLDTADFTAPARPVVNAETRVLLTLAEAARHRNPVELAYTAWSGRRSERTVHPYGIVAHSGRWYVTGADSDSGEVRTFRLDRVESASVLPGRFEVPEGFDPAARVLAGLAEVPYTHEVSVRILAPAEEVRARMPAGVAAVEEGDGDWVRLRLRAERLEWVPSVLAWLDKPFEIEHPEELREHVKALADRLHACVAGARDADAGPGSQLGS</sequence>
<dbReference type="EMBL" id="FORP01000022">
    <property type="protein sequence ID" value="SFK49174.1"/>
    <property type="molecule type" value="Genomic_DNA"/>
</dbReference>
<dbReference type="AlphaFoldDB" id="A0A1I3ZYH2"/>
<dbReference type="InterPro" id="IPR036388">
    <property type="entry name" value="WH-like_DNA-bd_sf"/>
</dbReference>
<accession>A0A1I3ZYH2</accession>
<dbReference type="Pfam" id="PF25583">
    <property type="entry name" value="WCX"/>
    <property type="match status" value="1"/>
</dbReference>
<dbReference type="InterPro" id="IPR013196">
    <property type="entry name" value="HTH_11"/>
</dbReference>
<evidence type="ECO:0000313" key="5">
    <source>
        <dbReference type="Proteomes" id="UP000199025"/>
    </source>
</evidence>
<proteinExistence type="predicted"/>
<dbReference type="GO" id="GO:0003677">
    <property type="term" value="F:DNA binding"/>
    <property type="evidence" value="ECO:0007669"/>
    <property type="project" value="UniProtKB-KW"/>
</dbReference>
<dbReference type="InterPro" id="IPR001034">
    <property type="entry name" value="DeoR_HTH"/>
</dbReference>
<keyword evidence="2" id="KW-0804">Transcription</keyword>
<dbReference type="PANTHER" id="PTHR34580:SF3">
    <property type="entry name" value="PROTEIN PAFB"/>
    <property type="match status" value="1"/>
</dbReference>
<evidence type="ECO:0000313" key="4">
    <source>
        <dbReference type="EMBL" id="SFK49174.1"/>
    </source>
</evidence>
<dbReference type="Pfam" id="PF08279">
    <property type="entry name" value="HTH_11"/>
    <property type="match status" value="1"/>
</dbReference>
<dbReference type="Gene3D" id="1.10.10.10">
    <property type="entry name" value="Winged helix-like DNA-binding domain superfamily/Winged helix DNA-binding domain"/>
    <property type="match status" value="1"/>
</dbReference>
<dbReference type="InterPro" id="IPR051534">
    <property type="entry name" value="CBASS_pafABC_assoc_protein"/>
</dbReference>
<dbReference type="OrthoDB" id="3616433at2"/>
<evidence type="ECO:0000256" key="2">
    <source>
        <dbReference type="ARBA" id="ARBA00023163"/>
    </source>
</evidence>
<keyword evidence="4" id="KW-0238">DNA-binding</keyword>
<dbReference type="PIRSF" id="PIRSF016838">
    <property type="entry name" value="PafC"/>
    <property type="match status" value="1"/>
</dbReference>
<dbReference type="RefSeq" id="WP_091513785.1">
    <property type="nucleotide sequence ID" value="NZ_FORP01000022.1"/>
</dbReference>
<dbReference type="InterPro" id="IPR057727">
    <property type="entry name" value="WCX_dom"/>
</dbReference>
<dbReference type="InterPro" id="IPR036390">
    <property type="entry name" value="WH_DNA-bd_sf"/>
</dbReference>
<dbReference type="PROSITE" id="PS52050">
    <property type="entry name" value="WYL"/>
    <property type="match status" value="1"/>
</dbReference>
<protein>
    <submittedName>
        <fullName evidence="4">Predicted DNA-binding transcriptional regulator YafY, contains an HTH and WYL domains</fullName>
    </submittedName>
</protein>
<dbReference type="PANTHER" id="PTHR34580">
    <property type="match status" value="1"/>
</dbReference>
<feature type="domain" description="HTH deoR-type" evidence="3">
    <location>
        <begin position="4"/>
        <end position="63"/>
    </location>
</feature>
<keyword evidence="1" id="KW-0805">Transcription regulation</keyword>
<name>A0A1I3ZYH2_9PSEU</name>
<dbReference type="STRING" id="115433.SAMN05421835_122107"/>
<dbReference type="PROSITE" id="PS51000">
    <property type="entry name" value="HTH_DEOR_2"/>
    <property type="match status" value="1"/>
</dbReference>
<reference evidence="4 5" key="1">
    <citation type="submission" date="2016-10" db="EMBL/GenBank/DDBJ databases">
        <authorList>
            <person name="de Groot N.N."/>
        </authorList>
    </citation>
    <scope>NUCLEOTIDE SEQUENCE [LARGE SCALE GENOMIC DNA]</scope>
    <source>
        <strain evidence="4 5">DSM 44468</strain>
    </source>
</reference>
<dbReference type="Proteomes" id="UP000199025">
    <property type="component" value="Unassembled WGS sequence"/>
</dbReference>
<gene>
    <name evidence="4" type="ORF">SAMN05421835_122107</name>
</gene>
<evidence type="ECO:0000256" key="1">
    <source>
        <dbReference type="ARBA" id="ARBA00023015"/>
    </source>
</evidence>
<keyword evidence="5" id="KW-1185">Reference proteome</keyword>
<dbReference type="GO" id="GO:0003700">
    <property type="term" value="F:DNA-binding transcription factor activity"/>
    <property type="evidence" value="ECO:0007669"/>
    <property type="project" value="InterPro"/>
</dbReference>
<evidence type="ECO:0000259" key="3">
    <source>
        <dbReference type="PROSITE" id="PS51000"/>
    </source>
</evidence>
<organism evidence="4 5">
    <name type="scientific">Amycolatopsis sacchari</name>
    <dbReference type="NCBI Taxonomy" id="115433"/>
    <lineage>
        <taxon>Bacteria</taxon>
        <taxon>Bacillati</taxon>
        <taxon>Actinomycetota</taxon>
        <taxon>Actinomycetes</taxon>
        <taxon>Pseudonocardiales</taxon>
        <taxon>Pseudonocardiaceae</taxon>
        <taxon>Amycolatopsis</taxon>
    </lineage>
</organism>
<dbReference type="Pfam" id="PF13280">
    <property type="entry name" value="WYL"/>
    <property type="match status" value="1"/>
</dbReference>
<dbReference type="SUPFAM" id="SSF46785">
    <property type="entry name" value="Winged helix' DNA-binding domain"/>
    <property type="match status" value="1"/>
</dbReference>
<dbReference type="InterPro" id="IPR028349">
    <property type="entry name" value="PafC-like"/>
</dbReference>